<evidence type="ECO:0000313" key="1">
    <source>
        <dbReference type="EMBL" id="CAH1104519.1"/>
    </source>
</evidence>
<reference evidence="1" key="1">
    <citation type="submission" date="2022-01" db="EMBL/GenBank/DDBJ databases">
        <authorList>
            <person name="King R."/>
        </authorList>
    </citation>
    <scope>NUCLEOTIDE SEQUENCE</scope>
</reference>
<dbReference type="EMBL" id="OV651829">
    <property type="protein sequence ID" value="CAH1104519.1"/>
    <property type="molecule type" value="Genomic_DNA"/>
</dbReference>
<gene>
    <name evidence="1" type="ORF">PSYICH_LOCUS5626</name>
</gene>
<name>A0A9P0CLV1_9CUCU</name>
<dbReference type="OrthoDB" id="6782850at2759"/>
<dbReference type="Proteomes" id="UP001153636">
    <property type="component" value="Chromosome 17"/>
</dbReference>
<accession>A0A9P0CLV1</accession>
<proteinExistence type="predicted"/>
<organism evidence="1 2">
    <name type="scientific">Psylliodes chrysocephalus</name>
    <dbReference type="NCBI Taxonomy" id="3402493"/>
    <lineage>
        <taxon>Eukaryota</taxon>
        <taxon>Metazoa</taxon>
        <taxon>Ecdysozoa</taxon>
        <taxon>Arthropoda</taxon>
        <taxon>Hexapoda</taxon>
        <taxon>Insecta</taxon>
        <taxon>Pterygota</taxon>
        <taxon>Neoptera</taxon>
        <taxon>Endopterygota</taxon>
        <taxon>Coleoptera</taxon>
        <taxon>Polyphaga</taxon>
        <taxon>Cucujiformia</taxon>
        <taxon>Chrysomeloidea</taxon>
        <taxon>Chrysomelidae</taxon>
        <taxon>Galerucinae</taxon>
        <taxon>Alticini</taxon>
        <taxon>Psylliodes</taxon>
    </lineage>
</organism>
<keyword evidence="2" id="KW-1185">Reference proteome</keyword>
<sequence>MSAINEALKDAQESATSLGMCNIDPNAFKIADIRTLQTKAEKIVNKDIFNVNKEPISLENSIPENDKEEINNVFSNLDSSNLKNYTDKMKRNDTPYLKLSLNNKTEMTVLKSSLCWLYAKKAGRLSVDRIMRVRGPNEQKHPKRRIK</sequence>
<evidence type="ECO:0000313" key="2">
    <source>
        <dbReference type="Proteomes" id="UP001153636"/>
    </source>
</evidence>
<protein>
    <submittedName>
        <fullName evidence="1">Uncharacterized protein</fullName>
    </submittedName>
</protein>
<dbReference type="AlphaFoldDB" id="A0A9P0CLV1"/>